<evidence type="ECO:0000256" key="3">
    <source>
        <dbReference type="ARBA" id="ARBA00023274"/>
    </source>
</evidence>
<sequence>MTLCKGKLLFQYFLNNHINHARYISFTQSNLSRYAKDYIDPIVDKEELSKPLDEYDTRRHRPVKAARTEETIMGDQAVQKFINILMRDGKKDVARNVIDQTFANIKRKQLERYHRAQTQDEKEKIELDPIKIFHQAYENCKPVLYTRTKVHGGFKYKVPCPCEGNTQSFKSMKFLITAAEEKDKKIRMWKRLSLEIIEASRNEGVAIRKKQNLHRECQANRAYSHFRWSK</sequence>
<evidence type="ECO:0000256" key="2">
    <source>
        <dbReference type="ARBA" id="ARBA00022980"/>
    </source>
</evidence>
<evidence type="ECO:0000313" key="6">
    <source>
        <dbReference type="Proteomes" id="UP000507470"/>
    </source>
</evidence>
<reference evidence="5 6" key="1">
    <citation type="submission" date="2020-06" db="EMBL/GenBank/DDBJ databases">
        <authorList>
            <person name="Li R."/>
            <person name="Bekaert M."/>
        </authorList>
    </citation>
    <scope>NUCLEOTIDE SEQUENCE [LARGE SCALE GENOMIC DNA]</scope>
    <source>
        <strain evidence="6">wild</strain>
    </source>
</reference>
<organism evidence="5 6">
    <name type="scientific">Mytilus coruscus</name>
    <name type="common">Sea mussel</name>
    <dbReference type="NCBI Taxonomy" id="42192"/>
    <lineage>
        <taxon>Eukaryota</taxon>
        <taxon>Metazoa</taxon>
        <taxon>Spiralia</taxon>
        <taxon>Lophotrochozoa</taxon>
        <taxon>Mollusca</taxon>
        <taxon>Bivalvia</taxon>
        <taxon>Autobranchia</taxon>
        <taxon>Pteriomorphia</taxon>
        <taxon>Mytilida</taxon>
        <taxon>Mytiloidea</taxon>
        <taxon>Mytilidae</taxon>
        <taxon>Mytilinae</taxon>
        <taxon>Mytilus</taxon>
    </lineage>
</organism>
<comment type="similarity">
    <text evidence="1">Belongs to the universal ribosomal protein uS7 family.</text>
</comment>
<keyword evidence="2" id="KW-0689">Ribosomal protein</keyword>
<dbReference type="Gene3D" id="1.10.455.10">
    <property type="entry name" value="Ribosomal protein S7 domain"/>
    <property type="match status" value="1"/>
</dbReference>
<evidence type="ECO:0000313" key="5">
    <source>
        <dbReference type="EMBL" id="CAC5375818.1"/>
    </source>
</evidence>
<dbReference type="CDD" id="cd14870">
    <property type="entry name" value="uS7_Mitochondria_Mammalian"/>
    <property type="match status" value="1"/>
</dbReference>
<dbReference type="GO" id="GO:0005840">
    <property type="term" value="C:ribosome"/>
    <property type="evidence" value="ECO:0007669"/>
    <property type="project" value="UniProtKB-KW"/>
</dbReference>
<dbReference type="PANTHER" id="PTHR11205">
    <property type="entry name" value="RIBOSOMAL PROTEIN S7"/>
    <property type="match status" value="1"/>
</dbReference>
<dbReference type="InterPro" id="IPR036823">
    <property type="entry name" value="Ribosomal_uS7_dom_sf"/>
</dbReference>
<evidence type="ECO:0000259" key="4">
    <source>
        <dbReference type="Pfam" id="PF00177"/>
    </source>
</evidence>
<feature type="domain" description="Small ribosomal subunit protein uS7" evidence="4">
    <location>
        <begin position="58"/>
        <end position="221"/>
    </location>
</feature>
<keyword evidence="6" id="KW-1185">Reference proteome</keyword>
<dbReference type="EMBL" id="CACVKT020002165">
    <property type="protein sequence ID" value="CAC5375818.1"/>
    <property type="molecule type" value="Genomic_DNA"/>
</dbReference>
<name>A0A6J8AZ01_MYTCO</name>
<gene>
    <name evidence="5" type="ORF">MCOR_12686</name>
</gene>
<dbReference type="InterPro" id="IPR023798">
    <property type="entry name" value="Ribosomal_uS7_dom"/>
</dbReference>
<dbReference type="InterPro" id="IPR000235">
    <property type="entry name" value="Ribosomal_uS7"/>
</dbReference>
<proteinExistence type="inferred from homology"/>
<dbReference type="AlphaFoldDB" id="A0A6J8AZ01"/>
<protein>
    <submittedName>
        <fullName evidence="5">RP-S7</fullName>
    </submittedName>
</protein>
<dbReference type="GO" id="GO:0006412">
    <property type="term" value="P:translation"/>
    <property type="evidence" value="ECO:0007669"/>
    <property type="project" value="InterPro"/>
</dbReference>
<dbReference type="Proteomes" id="UP000507470">
    <property type="component" value="Unassembled WGS sequence"/>
</dbReference>
<dbReference type="SUPFAM" id="SSF47973">
    <property type="entry name" value="Ribosomal protein S7"/>
    <property type="match status" value="1"/>
</dbReference>
<keyword evidence="3" id="KW-0687">Ribonucleoprotein</keyword>
<dbReference type="Pfam" id="PF00177">
    <property type="entry name" value="Ribosomal_S7"/>
    <property type="match status" value="1"/>
</dbReference>
<accession>A0A6J8AZ01</accession>
<dbReference type="GO" id="GO:1990904">
    <property type="term" value="C:ribonucleoprotein complex"/>
    <property type="evidence" value="ECO:0007669"/>
    <property type="project" value="UniProtKB-KW"/>
</dbReference>
<dbReference type="OrthoDB" id="9972728at2759"/>
<evidence type="ECO:0000256" key="1">
    <source>
        <dbReference type="ARBA" id="ARBA00007151"/>
    </source>
</evidence>